<sequence length="132" mass="15629">MADFVVDPKDPKYLGIPNINFSLIDDSQDLSKARLRKYQNQRIKRGYDDTEAWDLGLTVAKFVLPRLKTYKKNSHVFFHELGEEGTEKLLDHMIEAMKLVISRDSRDHDVLADEYMQEGLYLFAKYWVRLWD</sequence>
<evidence type="ECO:0000313" key="1">
    <source>
        <dbReference type="EMBL" id="PRY33872.1"/>
    </source>
</evidence>
<name>A0A2T0SKD2_9BACT</name>
<dbReference type="RefSeq" id="WP_106139536.1">
    <property type="nucleotide sequence ID" value="NZ_PVTE01000019.1"/>
</dbReference>
<reference evidence="1 2" key="1">
    <citation type="submission" date="2018-03" db="EMBL/GenBank/DDBJ databases">
        <title>Genomic Encyclopedia of Archaeal and Bacterial Type Strains, Phase II (KMG-II): from individual species to whole genera.</title>
        <authorList>
            <person name="Goeker M."/>
        </authorList>
    </citation>
    <scope>NUCLEOTIDE SEQUENCE [LARGE SCALE GENOMIC DNA]</scope>
    <source>
        <strain evidence="1 2">DSM 28354</strain>
    </source>
</reference>
<keyword evidence="2" id="KW-1185">Reference proteome</keyword>
<protein>
    <submittedName>
        <fullName evidence="1">Uncharacterized protein</fullName>
    </submittedName>
</protein>
<dbReference type="Proteomes" id="UP000238375">
    <property type="component" value="Unassembled WGS sequence"/>
</dbReference>
<accession>A0A2T0SKD2</accession>
<dbReference type="AlphaFoldDB" id="A0A2T0SKD2"/>
<dbReference type="EMBL" id="PVTE01000019">
    <property type="protein sequence ID" value="PRY33872.1"/>
    <property type="molecule type" value="Genomic_DNA"/>
</dbReference>
<evidence type="ECO:0000313" key="2">
    <source>
        <dbReference type="Proteomes" id="UP000238375"/>
    </source>
</evidence>
<comment type="caution">
    <text evidence="1">The sequence shown here is derived from an EMBL/GenBank/DDBJ whole genome shotgun (WGS) entry which is preliminary data.</text>
</comment>
<proteinExistence type="predicted"/>
<organism evidence="1 2">
    <name type="scientific">Spirosoma oryzae</name>
    <dbReference type="NCBI Taxonomy" id="1469603"/>
    <lineage>
        <taxon>Bacteria</taxon>
        <taxon>Pseudomonadati</taxon>
        <taxon>Bacteroidota</taxon>
        <taxon>Cytophagia</taxon>
        <taxon>Cytophagales</taxon>
        <taxon>Cytophagaceae</taxon>
        <taxon>Spirosoma</taxon>
    </lineage>
</organism>
<dbReference type="OrthoDB" id="979992at2"/>
<gene>
    <name evidence="1" type="ORF">CLV58_11921</name>
</gene>